<dbReference type="InterPro" id="IPR032675">
    <property type="entry name" value="LRR_dom_sf"/>
</dbReference>
<dbReference type="Gene3D" id="1.10.10.10">
    <property type="entry name" value="Winged helix-like DNA-binding domain superfamily/Winged helix DNA-binding domain"/>
    <property type="match status" value="1"/>
</dbReference>
<keyword evidence="3" id="KW-0677">Repeat</keyword>
<dbReference type="SUPFAM" id="SSF52047">
    <property type="entry name" value="RNI-like"/>
    <property type="match status" value="3"/>
</dbReference>
<keyword evidence="2" id="KW-0433">Leucine-rich repeat</keyword>
<feature type="domain" description="Disease resistance protein At4g27190-like leucine-rich repeats" evidence="7">
    <location>
        <begin position="1544"/>
        <end position="1681"/>
    </location>
</feature>
<feature type="domain" description="Disease resistance protein At4g27190-like leucine-rich repeats" evidence="7">
    <location>
        <begin position="1178"/>
        <end position="1272"/>
    </location>
</feature>
<evidence type="ECO:0000259" key="7">
    <source>
        <dbReference type="Pfam" id="PF23247"/>
    </source>
</evidence>
<dbReference type="PANTHER" id="PTHR33463">
    <property type="entry name" value="NB-ARC DOMAIN-CONTAINING PROTEIN-RELATED"/>
    <property type="match status" value="1"/>
</dbReference>
<dbReference type="EMBL" id="PKPP01004497">
    <property type="protein sequence ID" value="PWA64083.1"/>
    <property type="molecule type" value="Genomic_DNA"/>
</dbReference>
<dbReference type="PANTHER" id="PTHR33463:SF222">
    <property type="entry name" value="NB-ARC-RELATED"/>
    <property type="match status" value="1"/>
</dbReference>
<feature type="domain" description="Disease resistance protein At4g27190-like leucine-rich repeats" evidence="7">
    <location>
        <begin position="764"/>
        <end position="881"/>
    </location>
</feature>
<dbReference type="Proteomes" id="UP000245207">
    <property type="component" value="Unassembled WGS sequence"/>
</dbReference>
<dbReference type="GO" id="GO:0043531">
    <property type="term" value="F:ADP binding"/>
    <property type="evidence" value="ECO:0007669"/>
    <property type="project" value="InterPro"/>
</dbReference>
<dbReference type="InterPro" id="IPR050905">
    <property type="entry name" value="Plant_NBS-LRR"/>
</dbReference>
<dbReference type="SUPFAM" id="SSF52540">
    <property type="entry name" value="P-loop containing nucleoside triphosphate hydrolases"/>
    <property type="match status" value="1"/>
</dbReference>
<evidence type="ECO:0000256" key="3">
    <source>
        <dbReference type="ARBA" id="ARBA00022737"/>
    </source>
</evidence>
<evidence type="ECO:0000256" key="5">
    <source>
        <dbReference type="ARBA" id="ARBA00022840"/>
    </source>
</evidence>
<proteinExistence type="inferred from homology"/>
<name>A0A2U1MS41_ARTAN</name>
<reference evidence="8 9" key="1">
    <citation type="journal article" date="2018" name="Mol. Plant">
        <title>The genome of Artemisia annua provides insight into the evolution of Asteraceae family and artemisinin biosynthesis.</title>
        <authorList>
            <person name="Shen Q."/>
            <person name="Zhang L."/>
            <person name="Liao Z."/>
            <person name="Wang S."/>
            <person name="Yan T."/>
            <person name="Shi P."/>
            <person name="Liu M."/>
            <person name="Fu X."/>
            <person name="Pan Q."/>
            <person name="Wang Y."/>
            <person name="Lv Z."/>
            <person name="Lu X."/>
            <person name="Zhang F."/>
            <person name="Jiang W."/>
            <person name="Ma Y."/>
            <person name="Chen M."/>
            <person name="Hao X."/>
            <person name="Li L."/>
            <person name="Tang Y."/>
            <person name="Lv G."/>
            <person name="Zhou Y."/>
            <person name="Sun X."/>
            <person name="Brodelius P.E."/>
            <person name="Rose J.K.C."/>
            <person name="Tang K."/>
        </authorList>
    </citation>
    <scope>NUCLEOTIDE SEQUENCE [LARGE SCALE GENOMIC DNA]</scope>
    <source>
        <strain evidence="9">cv. Huhao1</strain>
        <tissue evidence="8">Leaf</tissue>
    </source>
</reference>
<dbReference type="Gene3D" id="3.40.50.300">
    <property type="entry name" value="P-loop containing nucleotide triphosphate hydrolases"/>
    <property type="match status" value="1"/>
</dbReference>
<dbReference type="InterPro" id="IPR027417">
    <property type="entry name" value="P-loop_NTPase"/>
</dbReference>
<dbReference type="PRINTS" id="PR00364">
    <property type="entry name" value="DISEASERSIST"/>
</dbReference>
<dbReference type="Pfam" id="PF00931">
    <property type="entry name" value="NB-ARC"/>
    <property type="match status" value="1"/>
</dbReference>
<evidence type="ECO:0000259" key="6">
    <source>
        <dbReference type="Pfam" id="PF00931"/>
    </source>
</evidence>
<evidence type="ECO:0000256" key="4">
    <source>
        <dbReference type="ARBA" id="ARBA00022821"/>
    </source>
</evidence>
<dbReference type="InterPro" id="IPR057135">
    <property type="entry name" value="At4g27190-like_LRR"/>
</dbReference>
<gene>
    <name evidence="8" type="ORF">CTI12_AA347580</name>
</gene>
<comment type="similarity">
    <text evidence="1">Belongs to the disease resistance NB-LRR family.</text>
</comment>
<feature type="domain" description="Disease resistance protein At4g27190-like leucine-rich repeats" evidence="7">
    <location>
        <begin position="908"/>
        <end position="1062"/>
    </location>
</feature>
<keyword evidence="9" id="KW-1185">Reference proteome</keyword>
<dbReference type="InterPro" id="IPR042197">
    <property type="entry name" value="Apaf_helical"/>
</dbReference>
<keyword evidence="5" id="KW-0547">Nucleotide-binding</keyword>
<evidence type="ECO:0000256" key="1">
    <source>
        <dbReference type="ARBA" id="ARBA00008894"/>
    </source>
</evidence>
<evidence type="ECO:0000256" key="2">
    <source>
        <dbReference type="ARBA" id="ARBA00022614"/>
    </source>
</evidence>
<feature type="domain" description="Disease resistance protein At4g27190-like leucine-rich repeats" evidence="7">
    <location>
        <begin position="1382"/>
        <end position="1481"/>
    </location>
</feature>
<dbReference type="InterPro" id="IPR002182">
    <property type="entry name" value="NB-ARC"/>
</dbReference>
<dbReference type="GO" id="GO:0006952">
    <property type="term" value="P:defense response"/>
    <property type="evidence" value="ECO:0007669"/>
    <property type="project" value="UniProtKB-KW"/>
</dbReference>
<feature type="domain" description="NB-ARC" evidence="6">
    <location>
        <begin position="157"/>
        <end position="328"/>
    </location>
</feature>
<dbReference type="Pfam" id="PF23247">
    <property type="entry name" value="LRR_RPS2"/>
    <property type="match status" value="6"/>
</dbReference>
<protein>
    <submittedName>
        <fullName evidence="8">NB-ARC domains-containing protein</fullName>
    </submittedName>
</protein>
<evidence type="ECO:0000313" key="8">
    <source>
        <dbReference type="EMBL" id="PWA64083.1"/>
    </source>
</evidence>
<dbReference type="InterPro" id="IPR036388">
    <property type="entry name" value="WH-like_DNA-bd_sf"/>
</dbReference>
<evidence type="ECO:0000313" key="9">
    <source>
        <dbReference type="Proteomes" id="UP000245207"/>
    </source>
</evidence>
<feature type="domain" description="Disease resistance protein At4g27190-like leucine-rich repeats" evidence="7">
    <location>
        <begin position="1301"/>
        <end position="1353"/>
    </location>
</feature>
<dbReference type="SUPFAM" id="SSF52058">
    <property type="entry name" value="L domain-like"/>
    <property type="match status" value="1"/>
</dbReference>
<dbReference type="STRING" id="35608.A0A2U1MS41"/>
<dbReference type="GO" id="GO:0005524">
    <property type="term" value="F:ATP binding"/>
    <property type="evidence" value="ECO:0007669"/>
    <property type="project" value="UniProtKB-KW"/>
</dbReference>
<dbReference type="Gene3D" id="3.80.10.10">
    <property type="entry name" value="Ribonuclease Inhibitor"/>
    <property type="match status" value="4"/>
</dbReference>
<keyword evidence="4" id="KW-0611">Plant defense</keyword>
<organism evidence="8 9">
    <name type="scientific">Artemisia annua</name>
    <name type="common">Sweet wormwood</name>
    <dbReference type="NCBI Taxonomy" id="35608"/>
    <lineage>
        <taxon>Eukaryota</taxon>
        <taxon>Viridiplantae</taxon>
        <taxon>Streptophyta</taxon>
        <taxon>Embryophyta</taxon>
        <taxon>Tracheophyta</taxon>
        <taxon>Spermatophyta</taxon>
        <taxon>Magnoliopsida</taxon>
        <taxon>eudicotyledons</taxon>
        <taxon>Gunneridae</taxon>
        <taxon>Pentapetalae</taxon>
        <taxon>asterids</taxon>
        <taxon>campanulids</taxon>
        <taxon>Asterales</taxon>
        <taxon>Asteraceae</taxon>
        <taxon>Asteroideae</taxon>
        <taxon>Anthemideae</taxon>
        <taxon>Artemisiinae</taxon>
        <taxon>Artemisia</taxon>
    </lineage>
</organism>
<sequence>MEFASAIIGPVVESLMMPVKKHLGYIFSSTNNVRNMNTRLKQLDATSLDVRKHMETNNTSHLEIPARVPGWLEEVEKIKEDAERISSNYNGCLSVKMRYQAGRNAFKTTEEIDHLIKENTEIIWSNTQKPLGKVSFKKGPTSVPSNCDAKNYFKSREKIFEDALGFLQQDQKLQVIALCGMGGVGKTTMMEQLKKTVEDRNMFGWIVKMVIGQKINTFSIQQTVAEYIGQSLTEMSKTARADRLRITFGKMSQEGKKVLVILDDVWEKVELNDIGLSPLPTGFKLLLTSRNETTCAQIAVEANSDFKVVRVDVMEESEANNFFCQITGVSKESDPVLNEIGNQIVKRCGFLPLAIKLIATTLKSQENFVWRDTLNRLKKNDLDKNVQEIIEISYTFIQEEDVKAIFLLCGLFPDDFNIPIEDLTRYAWGLKLLKEVPTLGDCRDRTKTCVRNLKNANLLIDSDYLECVKMHDLVLAFVLGEVSKGDHPWIINHGDISRWSRAEMSRSCQKISLTCMGMNEFPKEFKYPNLTLLRLMGGDRTLNFPEDFYEKMENLEVIAYEKMEYPLLPRSLQCSTNLRTLILHQCLLMFDCSPIGDLLTLEVLSFAHCGIRKLPSTIGNLKELKQLDLTGCVNLYIEDGVFKGLVKLEELYMRVSDGKHIRFTDANFNELAQSSRNLSALEIEFFDNKAQPKNMVFKKLERFKISVGCVGEIEHPKDNSSKNMLSFENTLNLVTTKDELMESRLNELFPKTEVLFLEVDGMNDLVELLVASVRPTQQSFYNLRELKISKCADLRYLFTVPVASGLLKLERLTIRKCPVMEVVAYSENGAQGVIKFQKLKFLDLHDLPMLVGFCNTISLIELPQLVELILDGLPNFTSIYPENKSSTSSLSSSAIQPFLSKEVVIPKLETLRVSKMEALQNIWPYQFCSSGEVNSCILREIEVRGCDNLVNIFPSNPMPLLHHLQDLRVRDCGSIEFLFNIDVGCVVEIEEGCSSLRNIEITSSGEIREVWRLKGVSNPDVIIRGFQAVERIYTFGCKRFRNLFTPTFTRFDLGALDKLYINGAHNQKSRININERSHELQMNDINRGEILQVDDIIPDVNVAAIPFHVLSTFHHLRYLAIINRADVEVAFEIESATSKDLATSQRDNQQSLLLPYLEFLRLKSMENMNYVWKCNWNKVLCSTTQQKSSFQNLKTIYLQVCKNIKYLLSPCMIKILSSLEKIFISGCNAIEEVVSNRDEEYEEIATSSQTNTTFLPRFDHLNLYNLPHLKLIDGTVSNITSSTNSIHHHFKWIFLLQSLCQYSRKIKINKCEMLATLGTFHVVRKLQKLEELKISSCRSLREIFEIKRVDKNGSDSANFGDEIGDILPGVTIPRSTHMTWLELPNLKILRIIKCDLLEYIFTCSTLDSLKQLIELTIEKCNAMQVIVKEDGQHNSKTVLFPRLKSLTLTDLPNVEGFFLGMNEFIWSILDEVKIYGCPKMMTFTSGRSITPKLLYIHTGIGKHSLECGLNFPLSNASHEEIEFHSSSMCSNPNIIKLLQFPWSFSNLVEVNGELHTNLLKSGIIFRCNELINLQNLEKLHIRRENRQLFFKEVKEIFEVVDLENDDVNEKQSVVVFPKLKEVTLEALDSMRYIWKSSRLMTLNFSNLTKVLIDGCARLEHVFTCCMVRSLLLLHELEISCCRNMEVIVKKAEDSDTTATDVVVFRSLKSIKLGHLPNLKGFCLGMEDFLWQSLDTLEIKDCPQITVFTCGQSTTPQLKVIDTSFGLCYATEDPNSFIKARQQEGLQL</sequence>
<accession>A0A2U1MS41</accession>
<comment type="caution">
    <text evidence="8">The sequence shown here is derived from an EMBL/GenBank/DDBJ whole genome shotgun (WGS) entry which is preliminary data.</text>
</comment>
<keyword evidence="5" id="KW-0067">ATP-binding</keyword>
<dbReference type="Gene3D" id="1.10.8.430">
    <property type="entry name" value="Helical domain of apoptotic protease-activating factors"/>
    <property type="match status" value="1"/>
</dbReference>
<dbReference type="OrthoDB" id="3794806at2759"/>